<name>A0A175JT10_ENTHI</name>
<dbReference type="VEuPathDB" id="AmoebaDB:EHI7A_142130"/>
<protein>
    <submittedName>
        <fullName evidence="1">Uncharacterized protein</fullName>
    </submittedName>
</protein>
<sequence length="98" mass="11471">MDTNDSEWEQELFDDHFTTVLNLFLERIKSDPSFTMEELQKYLDLAYQNQDDNWIGNGRVLAIKNNARVAALEMVMTEWKKVIEEERAAGKIPEGVEF</sequence>
<dbReference type="EMBL" id="BDEQ01000001">
    <property type="protein sequence ID" value="GAT96615.1"/>
    <property type="molecule type" value="Genomic_DNA"/>
</dbReference>
<proteinExistence type="predicted"/>
<dbReference type="AlphaFoldDB" id="A0A175JT10"/>
<evidence type="ECO:0000313" key="1">
    <source>
        <dbReference type="EMBL" id="GAT96615.1"/>
    </source>
</evidence>
<dbReference type="Proteomes" id="UP000078387">
    <property type="component" value="Unassembled WGS sequence"/>
</dbReference>
<accession>A0A175JT10</accession>
<evidence type="ECO:0000313" key="2">
    <source>
        <dbReference type="Proteomes" id="UP000078387"/>
    </source>
</evidence>
<comment type="caution">
    <text evidence="1">The sequence shown here is derived from an EMBL/GenBank/DDBJ whole genome shotgun (WGS) entry which is preliminary data.</text>
</comment>
<gene>
    <name evidence="1" type="ORF">CL6EHI_c00162</name>
</gene>
<reference evidence="1 2" key="1">
    <citation type="submission" date="2016-05" db="EMBL/GenBank/DDBJ databases">
        <title>First whole genome sequencing of Entamoeba histolytica HM1:IMSS-clone-6.</title>
        <authorList>
            <person name="Mukherjee Avik.K."/>
            <person name="Izumyama S."/>
            <person name="Nakada-Tsukui K."/>
            <person name="Nozaki T."/>
        </authorList>
    </citation>
    <scope>NUCLEOTIDE SEQUENCE [LARGE SCALE GENOMIC DNA]</scope>
    <source>
        <strain evidence="1 2">HM1:IMSS clone 6</strain>
    </source>
</reference>
<dbReference type="VEuPathDB" id="AmoebaDB:EHI8A_187470"/>
<organism evidence="1 2">
    <name type="scientific">Entamoeba histolytica</name>
    <dbReference type="NCBI Taxonomy" id="5759"/>
    <lineage>
        <taxon>Eukaryota</taxon>
        <taxon>Amoebozoa</taxon>
        <taxon>Evosea</taxon>
        <taxon>Archamoebae</taxon>
        <taxon>Mastigamoebida</taxon>
        <taxon>Entamoebidae</taxon>
        <taxon>Entamoeba</taxon>
    </lineage>
</organism>